<feature type="chain" id="PRO_5046992619" description="40-residue YVTN family beta-propeller repeat-containing protein" evidence="1">
    <location>
        <begin position="22"/>
        <end position="350"/>
    </location>
</feature>
<evidence type="ECO:0000256" key="1">
    <source>
        <dbReference type="SAM" id="SignalP"/>
    </source>
</evidence>
<dbReference type="SUPFAM" id="SSF75011">
    <property type="entry name" value="3-carboxy-cis,cis-mucoante lactonizing enzyme"/>
    <property type="match status" value="1"/>
</dbReference>
<name>A0ABW8IZG9_9GAMM</name>
<dbReference type="EMBL" id="JADIKG010000013">
    <property type="protein sequence ID" value="MFK2875348.1"/>
    <property type="molecule type" value="Genomic_DNA"/>
</dbReference>
<sequence length="350" mass="36226">MKKAVCGLGLLTLLIAGTVAAQSNTSSRDDHALIVTASNTTKNTLLVYDTTGALLEQIPTGGEGGVSGNAGGIAQDRDRLAVVNFGSGNVSVFGKDLQHTGLQLEKLVPAITNPISVAFGRDHLYILTATNIESHRIDSNGVESQADGEARLVIGDGSAAQVGVLRGQLIISEKSNAIETIDVNEQGAVSGSTKLVANIPSNVNTPFGLATRGNDAYVTIAHANEVSLVRNDAVQIVTSSGTQSAPCWVTLDGPFLFSANSPSHSVSRYAVYGDKIVQDAAVVTTFSGNPTDITYRSDLAAVIDANGSVSHVSIFNVDGSGSFTLKAQATINSAATNGIAIVRPDSDFNW</sequence>
<dbReference type="Gene3D" id="2.130.10.10">
    <property type="entry name" value="YVTN repeat-like/Quinoprotein amine dehydrogenase"/>
    <property type="match status" value="1"/>
</dbReference>
<gene>
    <name evidence="2" type="ORF">ISP13_17610</name>
</gene>
<evidence type="ECO:0008006" key="4">
    <source>
        <dbReference type="Google" id="ProtNLM"/>
    </source>
</evidence>
<protein>
    <recommendedName>
        <fullName evidence="4">40-residue YVTN family beta-propeller repeat-containing protein</fullName>
    </recommendedName>
</protein>
<reference evidence="2 3" key="1">
    <citation type="submission" date="2020-10" db="EMBL/GenBank/DDBJ databases">
        <title>Phylogeny of dyella-like bacteria.</title>
        <authorList>
            <person name="Fu J."/>
        </authorList>
    </citation>
    <scope>NUCLEOTIDE SEQUENCE [LARGE SCALE GENOMIC DNA]</scope>
    <source>
        <strain evidence="2 3">DHOB07</strain>
    </source>
</reference>
<keyword evidence="1" id="KW-0732">Signal</keyword>
<evidence type="ECO:0000313" key="3">
    <source>
        <dbReference type="Proteomes" id="UP001620405"/>
    </source>
</evidence>
<keyword evidence="3" id="KW-1185">Reference proteome</keyword>
<accession>A0ABW8IZG9</accession>
<dbReference type="RefSeq" id="WP_284395516.1">
    <property type="nucleotide sequence ID" value="NZ_BSNQ01000003.1"/>
</dbReference>
<proteinExistence type="predicted"/>
<evidence type="ECO:0000313" key="2">
    <source>
        <dbReference type="EMBL" id="MFK2875348.1"/>
    </source>
</evidence>
<feature type="signal peptide" evidence="1">
    <location>
        <begin position="1"/>
        <end position="21"/>
    </location>
</feature>
<comment type="caution">
    <text evidence="2">The sequence shown here is derived from an EMBL/GenBank/DDBJ whole genome shotgun (WGS) entry which is preliminary data.</text>
</comment>
<organism evidence="2 3">
    <name type="scientific">Dyella lipolytica</name>
    <dbReference type="NCBI Taxonomy" id="1867835"/>
    <lineage>
        <taxon>Bacteria</taxon>
        <taxon>Pseudomonadati</taxon>
        <taxon>Pseudomonadota</taxon>
        <taxon>Gammaproteobacteria</taxon>
        <taxon>Lysobacterales</taxon>
        <taxon>Rhodanobacteraceae</taxon>
        <taxon>Dyella</taxon>
    </lineage>
</organism>
<dbReference type="Proteomes" id="UP001620405">
    <property type="component" value="Unassembled WGS sequence"/>
</dbReference>
<dbReference type="InterPro" id="IPR015943">
    <property type="entry name" value="WD40/YVTN_repeat-like_dom_sf"/>
</dbReference>